<evidence type="ECO:0000256" key="12">
    <source>
        <dbReference type="ARBA" id="ARBA00022989"/>
    </source>
</evidence>
<dbReference type="SMART" id="SM00387">
    <property type="entry name" value="HATPase_c"/>
    <property type="match status" value="1"/>
</dbReference>
<dbReference type="GO" id="GO:0005524">
    <property type="term" value="F:ATP binding"/>
    <property type="evidence" value="ECO:0007669"/>
    <property type="project" value="UniProtKB-KW"/>
</dbReference>
<evidence type="ECO:0000256" key="13">
    <source>
        <dbReference type="ARBA" id="ARBA00023012"/>
    </source>
</evidence>
<proteinExistence type="predicted"/>
<evidence type="ECO:0000256" key="1">
    <source>
        <dbReference type="ARBA" id="ARBA00000085"/>
    </source>
</evidence>
<gene>
    <name evidence="18" type="ORF">ACFQ2S_22625</name>
</gene>
<evidence type="ECO:0000256" key="3">
    <source>
        <dbReference type="ARBA" id="ARBA00012438"/>
    </source>
</evidence>
<keyword evidence="14 15" id="KW-0472">Membrane</keyword>
<keyword evidence="11 18" id="KW-0067">ATP-binding</keyword>
<evidence type="ECO:0000256" key="8">
    <source>
        <dbReference type="ARBA" id="ARBA00022692"/>
    </source>
</evidence>
<dbReference type="InterPro" id="IPR003660">
    <property type="entry name" value="HAMP_dom"/>
</dbReference>
<organism evidence="18 19">
    <name type="scientific">Tropicimonas aquimaris</name>
    <dbReference type="NCBI Taxonomy" id="914152"/>
    <lineage>
        <taxon>Bacteria</taxon>
        <taxon>Pseudomonadati</taxon>
        <taxon>Pseudomonadota</taxon>
        <taxon>Alphaproteobacteria</taxon>
        <taxon>Rhodobacterales</taxon>
        <taxon>Roseobacteraceae</taxon>
        <taxon>Tropicimonas</taxon>
    </lineage>
</organism>
<feature type="domain" description="HAMP" evidence="17">
    <location>
        <begin position="181"/>
        <end position="232"/>
    </location>
</feature>
<dbReference type="InterPro" id="IPR003661">
    <property type="entry name" value="HisK_dim/P_dom"/>
</dbReference>
<feature type="transmembrane region" description="Helical" evidence="15">
    <location>
        <begin position="14"/>
        <end position="38"/>
    </location>
</feature>
<evidence type="ECO:0000256" key="6">
    <source>
        <dbReference type="ARBA" id="ARBA00022553"/>
    </source>
</evidence>
<comment type="catalytic activity">
    <reaction evidence="1">
        <text>ATP + protein L-histidine = ADP + protein N-phospho-L-histidine.</text>
        <dbReference type="EC" id="2.7.13.3"/>
    </reaction>
</comment>
<dbReference type="EMBL" id="JBHTJT010000052">
    <property type="protein sequence ID" value="MFD0982439.1"/>
    <property type="molecule type" value="Genomic_DNA"/>
</dbReference>
<dbReference type="InterPro" id="IPR004358">
    <property type="entry name" value="Sig_transdc_His_kin-like_C"/>
</dbReference>
<evidence type="ECO:0000256" key="15">
    <source>
        <dbReference type="SAM" id="Phobius"/>
    </source>
</evidence>
<keyword evidence="12 15" id="KW-1133">Transmembrane helix</keyword>
<evidence type="ECO:0000256" key="4">
    <source>
        <dbReference type="ARBA" id="ARBA00022475"/>
    </source>
</evidence>
<dbReference type="SUPFAM" id="SSF47384">
    <property type="entry name" value="Homodimeric domain of signal transducing histidine kinase"/>
    <property type="match status" value="1"/>
</dbReference>
<dbReference type="PROSITE" id="PS50109">
    <property type="entry name" value="HIS_KIN"/>
    <property type="match status" value="1"/>
</dbReference>
<comment type="subcellular location">
    <subcellularLocation>
        <location evidence="2">Cell inner membrane</location>
        <topology evidence="2">Multi-pass membrane protein</topology>
    </subcellularLocation>
</comment>
<dbReference type="InterPro" id="IPR036890">
    <property type="entry name" value="HATPase_C_sf"/>
</dbReference>
<evidence type="ECO:0000256" key="5">
    <source>
        <dbReference type="ARBA" id="ARBA00022519"/>
    </source>
</evidence>
<keyword evidence="9" id="KW-0547">Nucleotide-binding</keyword>
<dbReference type="Pfam" id="PF02518">
    <property type="entry name" value="HATPase_c"/>
    <property type="match status" value="1"/>
</dbReference>
<keyword evidence="13" id="KW-0902">Two-component regulatory system</keyword>
<dbReference type="EC" id="2.7.13.3" evidence="3"/>
<evidence type="ECO:0000259" key="16">
    <source>
        <dbReference type="PROSITE" id="PS50109"/>
    </source>
</evidence>
<feature type="transmembrane region" description="Helical" evidence="15">
    <location>
        <begin position="161"/>
        <end position="180"/>
    </location>
</feature>
<keyword evidence="10" id="KW-0418">Kinase</keyword>
<dbReference type="SMART" id="SM00304">
    <property type="entry name" value="HAMP"/>
    <property type="match status" value="1"/>
</dbReference>
<protein>
    <recommendedName>
        <fullName evidence="3">histidine kinase</fullName>
        <ecNumber evidence="3">2.7.13.3</ecNumber>
    </recommendedName>
</protein>
<feature type="domain" description="Histidine kinase" evidence="16">
    <location>
        <begin position="240"/>
        <end position="440"/>
    </location>
</feature>
<comment type="caution">
    <text evidence="18">The sequence shown here is derived from an EMBL/GenBank/DDBJ whole genome shotgun (WGS) entry which is preliminary data.</text>
</comment>
<dbReference type="SUPFAM" id="SSF55874">
    <property type="entry name" value="ATPase domain of HSP90 chaperone/DNA topoisomerase II/histidine kinase"/>
    <property type="match status" value="1"/>
</dbReference>
<keyword evidence="5" id="KW-0997">Cell inner membrane</keyword>
<evidence type="ECO:0000256" key="7">
    <source>
        <dbReference type="ARBA" id="ARBA00022679"/>
    </source>
</evidence>
<dbReference type="Proteomes" id="UP001597108">
    <property type="component" value="Unassembled WGS sequence"/>
</dbReference>
<keyword evidence="4" id="KW-1003">Cell membrane</keyword>
<dbReference type="Pfam" id="PF00512">
    <property type="entry name" value="HisKA"/>
    <property type="match status" value="1"/>
</dbReference>
<keyword evidence="6" id="KW-0597">Phosphoprotein</keyword>
<dbReference type="PRINTS" id="PR00344">
    <property type="entry name" value="BCTRLSENSOR"/>
</dbReference>
<keyword evidence="7" id="KW-0808">Transferase</keyword>
<evidence type="ECO:0000313" key="18">
    <source>
        <dbReference type="EMBL" id="MFD0982439.1"/>
    </source>
</evidence>
<accession>A0ABW3IXB8</accession>
<dbReference type="Pfam" id="PF00672">
    <property type="entry name" value="HAMP"/>
    <property type="match status" value="1"/>
</dbReference>
<keyword evidence="8 15" id="KW-0812">Transmembrane</keyword>
<name>A0ABW3IXB8_9RHOB</name>
<evidence type="ECO:0000256" key="9">
    <source>
        <dbReference type="ARBA" id="ARBA00022741"/>
    </source>
</evidence>
<dbReference type="InterPro" id="IPR036097">
    <property type="entry name" value="HisK_dim/P_sf"/>
</dbReference>
<reference evidence="19" key="1">
    <citation type="journal article" date="2019" name="Int. J. Syst. Evol. Microbiol.">
        <title>The Global Catalogue of Microorganisms (GCM) 10K type strain sequencing project: providing services to taxonomists for standard genome sequencing and annotation.</title>
        <authorList>
            <consortium name="The Broad Institute Genomics Platform"/>
            <consortium name="The Broad Institute Genome Sequencing Center for Infectious Disease"/>
            <person name="Wu L."/>
            <person name="Ma J."/>
        </authorList>
    </citation>
    <scope>NUCLEOTIDE SEQUENCE [LARGE SCALE GENOMIC DNA]</scope>
    <source>
        <strain evidence="19">CCUG 60524</strain>
    </source>
</reference>
<evidence type="ECO:0000256" key="11">
    <source>
        <dbReference type="ARBA" id="ARBA00022840"/>
    </source>
</evidence>
<keyword evidence="19" id="KW-1185">Reference proteome</keyword>
<dbReference type="SMART" id="SM00388">
    <property type="entry name" value="HisKA"/>
    <property type="match status" value="1"/>
</dbReference>
<dbReference type="InterPro" id="IPR005467">
    <property type="entry name" value="His_kinase_dom"/>
</dbReference>
<evidence type="ECO:0000256" key="2">
    <source>
        <dbReference type="ARBA" id="ARBA00004429"/>
    </source>
</evidence>
<dbReference type="Gene3D" id="3.30.565.10">
    <property type="entry name" value="Histidine kinase-like ATPase, C-terminal domain"/>
    <property type="match status" value="1"/>
</dbReference>
<dbReference type="PANTHER" id="PTHR44936:SF5">
    <property type="entry name" value="SENSOR HISTIDINE KINASE ENVZ"/>
    <property type="match status" value="1"/>
</dbReference>
<evidence type="ECO:0000259" key="17">
    <source>
        <dbReference type="PROSITE" id="PS50885"/>
    </source>
</evidence>
<sequence>MNFSWLKRSMPMGLYGRAALILVIPVAVLVVVVSLVFIQRHFEDVTQQLTRGIVLELREAVELIEAEPDLEAGLRAVQPLVTTLGFTVEPVTESQLGDRRVFYDVSGRMVIDTLRDGLPGVQAIDLTESSRRVVVQLDTAKGPVEASIDRRRASASNPHQFLVLMATIGVLMTGIAFLYLRNQLRPITRLADAAEAFGKGRLVPYKPSGALEVRAAGRAFLDMRARIERQIEQRTLMLSGVSHDLRTPLTRMKLALSMMEENEDVREMQRDVQDMEVLIDAFLDFARSDQQEDPKPVAPGVIARKVVEQALRTGGDVRLSLPKEAEEEVLLRGASVERALSNLVGNALRYGNRAEVSVRMLPRSAIFTVEDDGPGIPEVDRERATRPFTRLDASRNQDRGTGVGLGLSIARDIARRHGGTLNLGDSERLGGLRAELVLAR</sequence>
<dbReference type="CDD" id="cd00082">
    <property type="entry name" value="HisKA"/>
    <property type="match status" value="1"/>
</dbReference>
<dbReference type="PROSITE" id="PS50885">
    <property type="entry name" value="HAMP"/>
    <property type="match status" value="1"/>
</dbReference>
<evidence type="ECO:0000256" key="14">
    <source>
        <dbReference type="ARBA" id="ARBA00023136"/>
    </source>
</evidence>
<dbReference type="InterPro" id="IPR003594">
    <property type="entry name" value="HATPase_dom"/>
</dbReference>
<dbReference type="InterPro" id="IPR050980">
    <property type="entry name" value="2C_sensor_his_kinase"/>
</dbReference>
<dbReference type="Gene3D" id="1.10.287.130">
    <property type="match status" value="1"/>
</dbReference>
<evidence type="ECO:0000313" key="19">
    <source>
        <dbReference type="Proteomes" id="UP001597108"/>
    </source>
</evidence>
<dbReference type="CDD" id="cd00075">
    <property type="entry name" value="HATPase"/>
    <property type="match status" value="1"/>
</dbReference>
<dbReference type="RefSeq" id="WP_386078391.1">
    <property type="nucleotide sequence ID" value="NZ_JBHTJT010000052.1"/>
</dbReference>
<dbReference type="PANTHER" id="PTHR44936">
    <property type="entry name" value="SENSOR PROTEIN CREC"/>
    <property type="match status" value="1"/>
</dbReference>
<evidence type="ECO:0000256" key="10">
    <source>
        <dbReference type="ARBA" id="ARBA00022777"/>
    </source>
</evidence>